<evidence type="ECO:0000313" key="8">
    <source>
        <dbReference type="Proteomes" id="UP000008311"/>
    </source>
</evidence>
<evidence type="ECO:0000256" key="4">
    <source>
        <dbReference type="ARBA" id="ARBA00023163"/>
    </source>
</evidence>
<accession>B9S7N8</accession>
<keyword evidence="2" id="KW-0805">Transcription regulation</keyword>
<keyword evidence="5" id="KW-0539">Nucleus</keyword>
<keyword evidence="4" id="KW-0804">Transcription</keyword>
<evidence type="ECO:0008006" key="9">
    <source>
        <dbReference type="Google" id="ProtNLM"/>
    </source>
</evidence>
<dbReference type="GO" id="GO:0003677">
    <property type="term" value="F:DNA binding"/>
    <property type="evidence" value="ECO:0007669"/>
    <property type="project" value="UniProtKB-KW"/>
</dbReference>
<dbReference type="Pfam" id="PF03754">
    <property type="entry name" value="At2g31720-like"/>
    <property type="match status" value="1"/>
</dbReference>
<protein>
    <recommendedName>
        <fullName evidence="9">TF-B3 domain-containing protein</fullName>
    </recommendedName>
</protein>
<name>B9S7N8_RICCO</name>
<dbReference type="InterPro" id="IPR005508">
    <property type="entry name" value="At2g31720-like"/>
</dbReference>
<dbReference type="AlphaFoldDB" id="B9S7N8"/>
<keyword evidence="8" id="KW-1185">Reference proteome</keyword>
<dbReference type="Proteomes" id="UP000008311">
    <property type="component" value="Unassembled WGS sequence"/>
</dbReference>
<evidence type="ECO:0000256" key="2">
    <source>
        <dbReference type="ARBA" id="ARBA00023015"/>
    </source>
</evidence>
<proteinExistence type="predicted"/>
<organism evidence="7 8">
    <name type="scientific">Ricinus communis</name>
    <name type="common">Castor bean</name>
    <dbReference type="NCBI Taxonomy" id="3988"/>
    <lineage>
        <taxon>Eukaryota</taxon>
        <taxon>Viridiplantae</taxon>
        <taxon>Streptophyta</taxon>
        <taxon>Embryophyta</taxon>
        <taxon>Tracheophyta</taxon>
        <taxon>Spermatophyta</taxon>
        <taxon>Magnoliopsida</taxon>
        <taxon>eudicotyledons</taxon>
        <taxon>Gunneridae</taxon>
        <taxon>Pentapetalae</taxon>
        <taxon>rosids</taxon>
        <taxon>fabids</taxon>
        <taxon>Malpighiales</taxon>
        <taxon>Euphorbiaceae</taxon>
        <taxon>Acalyphoideae</taxon>
        <taxon>Acalypheae</taxon>
        <taxon>Ricinus</taxon>
    </lineage>
</organism>
<dbReference type="SUPFAM" id="SSF101936">
    <property type="entry name" value="DNA-binding pseudobarrel domain"/>
    <property type="match status" value="1"/>
</dbReference>
<feature type="compositionally biased region" description="Polar residues" evidence="6">
    <location>
        <begin position="289"/>
        <end position="298"/>
    </location>
</feature>
<evidence type="ECO:0000256" key="5">
    <source>
        <dbReference type="ARBA" id="ARBA00023242"/>
    </source>
</evidence>
<dbReference type="Gene3D" id="2.40.330.10">
    <property type="entry name" value="DNA-binding pseudobarrel domain"/>
    <property type="match status" value="1"/>
</dbReference>
<evidence type="ECO:0000256" key="6">
    <source>
        <dbReference type="SAM" id="MobiDB-lite"/>
    </source>
</evidence>
<reference evidence="8" key="1">
    <citation type="journal article" date="2010" name="Nat. Biotechnol.">
        <title>Draft genome sequence of the oilseed species Ricinus communis.</title>
        <authorList>
            <person name="Chan A.P."/>
            <person name="Crabtree J."/>
            <person name="Zhao Q."/>
            <person name="Lorenzi H."/>
            <person name="Orvis J."/>
            <person name="Puiu D."/>
            <person name="Melake-Berhan A."/>
            <person name="Jones K.M."/>
            <person name="Redman J."/>
            <person name="Chen G."/>
            <person name="Cahoon E.B."/>
            <person name="Gedil M."/>
            <person name="Stanke M."/>
            <person name="Haas B.J."/>
            <person name="Wortman J.R."/>
            <person name="Fraser-Liggett C.M."/>
            <person name="Ravel J."/>
            <person name="Rabinowicz P.D."/>
        </authorList>
    </citation>
    <scope>NUCLEOTIDE SEQUENCE [LARGE SCALE GENOMIC DNA]</scope>
    <source>
        <strain evidence="8">cv. Hale</strain>
    </source>
</reference>
<dbReference type="GO" id="GO:0005634">
    <property type="term" value="C:nucleus"/>
    <property type="evidence" value="ECO:0007669"/>
    <property type="project" value="UniProtKB-SubCell"/>
</dbReference>
<evidence type="ECO:0000256" key="1">
    <source>
        <dbReference type="ARBA" id="ARBA00004123"/>
    </source>
</evidence>
<feature type="region of interest" description="Disordered" evidence="6">
    <location>
        <begin position="276"/>
        <end position="298"/>
    </location>
</feature>
<dbReference type="EMBL" id="EQ973886">
    <property type="protein sequence ID" value="EEF40411.1"/>
    <property type="molecule type" value="Genomic_DNA"/>
</dbReference>
<keyword evidence="3" id="KW-0238">DNA-binding</keyword>
<dbReference type="PANTHER" id="PTHR31541">
    <property type="entry name" value="B3 DOMAIN PLANT PROTEIN-RELATED"/>
    <property type="match status" value="1"/>
</dbReference>
<dbReference type="InterPro" id="IPR015300">
    <property type="entry name" value="DNA-bd_pseudobarrel_sf"/>
</dbReference>
<comment type="subcellular location">
    <subcellularLocation>
        <location evidence="1">Nucleus</location>
    </subcellularLocation>
</comment>
<dbReference type="PANTHER" id="PTHR31541:SF25">
    <property type="entry name" value="GAMMA-GLIADIN B"/>
    <property type="match status" value="1"/>
</dbReference>
<gene>
    <name evidence="7" type="ORF">RCOM_0610210</name>
</gene>
<evidence type="ECO:0000313" key="7">
    <source>
        <dbReference type="EMBL" id="EEF40411.1"/>
    </source>
</evidence>
<evidence type="ECO:0000256" key="3">
    <source>
        <dbReference type="ARBA" id="ARBA00023125"/>
    </source>
</evidence>
<sequence length="298" mass="33754">MPDQETPSPTRSNQLEDDKDWFPLVVALMDFQSLAAIREGAKNNNIVGTSIGSLSALTPKQKTESLSALTSKKKRGCEKKVVEEPKSLHPHVKIFGSIFQQGGKEEKVNTKRARTCFKSEEKSCQTVTNIPYELRRKIETKGGTNVKLVMTKKLFKTDLSSGHNRLSMPLNQIKDHTFLQEEERQKLEKYDELSVQFMEPCGVDSVVKVKKWAYRNQKGSSYALRTGWNDVVARNQTTEEEIKEFKENDMIQIWSFRVEGVLWLTLYKAREALNDNNANDVHKGDGDGASTSHNAAVD</sequence>
<dbReference type="InParanoid" id="B9S7N8"/>